<comment type="caution">
    <text evidence="2">The sequence shown here is derived from an EMBL/GenBank/DDBJ whole genome shotgun (WGS) entry which is preliminary data.</text>
</comment>
<keyword evidence="3" id="KW-1185">Reference proteome</keyword>
<keyword evidence="1" id="KW-0812">Transmembrane</keyword>
<dbReference type="RefSeq" id="WP_106290992.1">
    <property type="nucleotide sequence ID" value="NZ_CAWNTC010000183.1"/>
</dbReference>
<evidence type="ECO:0000313" key="2">
    <source>
        <dbReference type="EMBL" id="PSB00941.1"/>
    </source>
</evidence>
<keyword evidence="1" id="KW-1133">Transmembrane helix</keyword>
<organism evidence="2 3">
    <name type="scientific">Merismopedia glauca CCAP 1448/3</name>
    <dbReference type="NCBI Taxonomy" id="1296344"/>
    <lineage>
        <taxon>Bacteria</taxon>
        <taxon>Bacillati</taxon>
        <taxon>Cyanobacteriota</taxon>
        <taxon>Cyanophyceae</taxon>
        <taxon>Synechococcales</taxon>
        <taxon>Merismopediaceae</taxon>
        <taxon>Merismopedia</taxon>
    </lineage>
</organism>
<reference evidence="2 3" key="2">
    <citation type="submission" date="2018-03" db="EMBL/GenBank/DDBJ databases">
        <title>The ancient ancestry and fast evolution of plastids.</title>
        <authorList>
            <person name="Moore K.R."/>
            <person name="Magnabosco C."/>
            <person name="Momper L."/>
            <person name="Gold D.A."/>
            <person name="Bosak T."/>
            <person name="Fournier G.P."/>
        </authorList>
    </citation>
    <scope>NUCLEOTIDE SEQUENCE [LARGE SCALE GENOMIC DNA]</scope>
    <source>
        <strain evidence="2 3">CCAP 1448/3</strain>
    </source>
</reference>
<accession>A0A2T1BY60</accession>
<protein>
    <submittedName>
        <fullName evidence="2">Uncharacterized protein</fullName>
    </submittedName>
</protein>
<dbReference type="Proteomes" id="UP000238762">
    <property type="component" value="Unassembled WGS sequence"/>
</dbReference>
<dbReference type="AlphaFoldDB" id="A0A2T1BY60"/>
<sequence length="75" mass="8720">MEKWKNLPVNKKREYILIVIASVFVLTYGAMFLERSQRESEVGNWKEDFCQRLWDSAKIEGSCNQGQPVVEVIAL</sequence>
<reference evidence="2 3" key="1">
    <citation type="submission" date="2018-02" db="EMBL/GenBank/DDBJ databases">
        <authorList>
            <person name="Cohen D.B."/>
            <person name="Kent A.D."/>
        </authorList>
    </citation>
    <scope>NUCLEOTIDE SEQUENCE [LARGE SCALE GENOMIC DNA]</scope>
    <source>
        <strain evidence="2 3">CCAP 1448/3</strain>
    </source>
</reference>
<dbReference type="EMBL" id="PVWJ01000145">
    <property type="protein sequence ID" value="PSB00941.1"/>
    <property type="molecule type" value="Genomic_DNA"/>
</dbReference>
<evidence type="ECO:0000256" key="1">
    <source>
        <dbReference type="SAM" id="Phobius"/>
    </source>
</evidence>
<keyword evidence="1" id="KW-0472">Membrane</keyword>
<feature type="transmembrane region" description="Helical" evidence="1">
    <location>
        <begin position="15"/>
        <end position="33"/>
    </location>
</feature>
<evidence type="ECO:0000313" key="3">
    <source>
        <dbReference type="Proteomes" id="UP000238762"/>
    </source>
</evidence>
<proteinExistence type="predicted"/>
<gene>
    <name evidence="2" type="ORF">C7B64_20855</name>
</gene>
<name>A0A2T1BY60_9CYAN</name>